<dbReference type="AlphaFoldDB" id="A0AAP2GJH8"/>
<dbReference type="EMBL" id="JAHESC010000027">
    <property type="protein sequence ID" value="MBT1688490.1"/>
    <property type="molecule type" value="Genomic_DNA"/>
</dbReference>
<evidence type="ECO:0000313" key="2">
    <source>
        <dbReference type="EMBL" id="MBT1688490.1"/>
    </source>
</evidence>
<evidence type="ECO:0000313" key="3">
    <source>
        <dbReference type="Proteomes" id="UP001319180"/>
    </source>
</evidence>
<reference evidence="2 3" key="1">
    <citation type="submission" date="2021-05" db="EMBL/GenBank/DDBJ databases">
        <title>A Polyphasic approach of four new species of the genus Ohtaekwangia: Ohtaekwangia histidinii sp. nov., Ohtaekwangia cretensis sp. nov., Ohtaekwangia indiensis sp. nov., Ohtaekwangia reichenbachii sp. nov. from diverse environment.</title>
        <authorList>
            <person name="Octaviana S."/>
        </authorList>
    </citation>
    <scope>NUCLEOTIDE SEQUENCE [LARGE SCALE GENOMIC DNA]</scope>
    <source>
        <strain evidence="2 3">PWU37</strain>
    </source>
</reference>
<feature type="transmembrane region" description="Helical" evidence="1">
    <location>
        <begin position="7"/>
        <end position="25"/>
    </location>
</feature>
<dbReference type="RefSeq" id="WP_254091716.1">
    <property type="nucleotide sequence ID" value="NZ_JAHESC010000027.1"/>
</dbReference>
<evidence type="ECO:0000256" key="1">
    <source>
        <dbReference type="SAM" id="Phobius"/>
    </source>
</evidence>
<protein>
    <recommendedName>
        <fullName evidence="4">DUF1440 domain-containing protein</fullName>
    </recommendedName>
</protein>
<keyword evidence="1" id="KW-0812">Transmembrane</keyword>
<gene>
    <name evidence="2" type="ORF">KK078_18105</name>
</gene>
<comment type="caution">
    <text evidence="2">The sequence shown here is derived from an EMBL/GenBank/DDBJ whole genome shotgun (WGS) entry which is preliminary data.</text>
</comment>
<feature type="transmembrane region" description="Helical" evidence="1">
    <location>
        <begin position="57"/>
        <end position="80"/>
    </location>
</feature>
<sequence>MKPFFRTVMYAGLLVGTTDLIAAYINQFMLTGKFADKLLQYIAGGALGLETSLQGGLWTSVLGLFFHYFIATAFTLLFFLLYPKFRLQAYNVFLVGFLYGVFVGMVMGFVVLPLTPLPKFPFDLPRAAVGWCILGVALGIPVAVIARRFYRQRHTAA</sequence>
<proteinExistence type="predicted"/>
<keyword evidence="3" id="KW-1185">Reference proteome</keyword>
<feature type="transmembrane region" description="Helical" evidence="1">
    <location>
        <begin position="127"/>
        <end position="146"/>
    </location>
</feature>
<evidence type="ECO:0008006" key="4">
    <source>
        <dbReference type="Google" id="ProtNLM"/>
    </source>
</evidence>
<keyword evidence="1" id="KW-1133">Transmembrane helix</keyword>
<accession>A0AAP2GJH8</accession>
<name>A0AAP2GJH8_9BACT</name>
<keyword evidence="1" id="KW-0472">Membrane</keyword>
<organism evidence="2 3">
    <name type="scientific">Dawidia soli</name>
    <dbReference type="NCBI Taxonomy" id="2782352"/>
    <lineage>
        <taxon>Bacteria</taxon>
        <taxon>Pseudomonadati</taxon>
        <taxon>Bacteroidota</taxon>
        <taxon>Cytophagia</taxon>
        <taxon>Cytophagales</taxon>
        <taxon>Chryseotaleaceae</taxon>
        <taxon>Dawidia</taxon>
    </lineage>
</organism>
<feature type="transmembrane region" description="Helical" evidence="1">
    <location>
        <begin position="92"/>
        <end position="115"/>
    </location>
</feature>
<dbReference type="Proteomes" id="UP001319180">
    <property type="component" value="Unassembled WGS sequence"/>
</dbReference>